<evidence type="ECO:0000313" key="3">
    <source>
        <dbReference type="EMBL" id="KAF0695366.1"/>
    </source>
</evidence>
<dbReference type="Proteomes" id="UP000332933">
    <property type="component" value="Unassembled WGS sequence"/>
</dbReference>
<dbReference type="InterPro" id="IPR002885">
    <property type="entry name" value="PPR_rpt"/>
</dbReference>
<gene>
    <name evidence="4" type="primary">Aste57867_13800</name>
    <name evidence="3" type="ORF">As57867_013750</name>
    <name evidence="4" type="ORF">ASTE57867_13800</name>
</gene>
<proteinExistence type="predicted"/>
<keyword evidence="1" id="KW-0677">Repeat</keyword>
<dbReference type="Pfam" id="PF13812">
    <property type="entry name" value="PPR_3"/>
    <property type="match status" value="3"/>
</dbReference>
<accession>A0A485L180</accession>
<name>A0A485L180_9STRA</name>
<protein>
    <submittedName>
        <fullName evidence="4">Aste57867_13800 protein</fullName>
    </submittedName>
</protein>
<sequence length="932" mass="104303">MVVTARRAARNLVVASTLLKKLRERKAVNLTRKEFDNLIHGASSSISSSAAKEAMTYLPPNMPPSTSNYNALLRALLREGRHTKVLRTLAEIDMDATATSFRIGLTSCGRTGNVHEARRLLAIMHERDLQPTAAVYAGAILSCARTANVAQAQAFWQAMQDDGVAPTVDVFTSMLAVYGADPATYSLMRPLVSEAIRFHGIYPTRDMALHLAHVLPVADLVPWLAHLHARQFNVAQDGAIYRATLVRLDGEVSAVLHVLELYLNARPTISAADIHPFLCNLGLSRASTEAVVMRAWDKFHGIGRAYMPLYRTFLSMLADTDALPALLDLLGRMARERVVDPQCFRIALASAHALDRPAEMAQVTALLESTDIAGATVATYNQAMYRCAMRGDMAVAERFLECMPVLPNATSYGILLEGYAKQPPSPETHVRAMQLFRAVQDDGLELFPIGIFHLVKTAAGDPHAVLPLVKHLVGRRRGSSVTPSVFHCAACILRDWRMPREAIELCRIMADDAGIPPTDEMHQHVLLACARADATEDAMRFLQQHIQTPSIGVFNAAIKVCARAHKKSRRRHADKSHPVYEARMLFEGLQDMGLVPTVTTYRCLVDVLAQYGHFDDARALLREMQVTHGLPLDLHLYHLLLRGCMWNNRQDVAFDILAELEAKWIAPQVDTYNHILATMVRSDAHGPDDMTTLMADMDAQGLAPTVEAFTMLMQKCMRLRRLDEAIDVFDRMIELGTFPDLVCFEMYVEVWLRRLQPRDNDGIERNVPSASEDDDGGGVPDVQVVVQYLQDPRYEVHLRDADLYACVMHLFQKLLDYHGVNKWEDARAFLEQFDALSLHSVEANAVVMRLCNEAGQRAVVTALFNAMKDCGMQPSIECYVEYMVAVEASERWTESTNTLVELRRQFPHIMSEHLLQRTYMGRRYLEMKAPPA</sequence>
<evidence type="ECO:0000313" key="4">
    <source>
        <dbReference type="EMBL" id="VFT90632.1"/>
    </source>
</evidence>
<dbReference type="OrthoDB" id="185462at2759"/>
<evidence type="ECO:0000256" key="2">
    <source>
        <dbReference type="PROSITE-ProRule" id="PRU00708"/>
    </source>
</evidence>
<dbReference type="GO" id="GO:0009507">
    <property type="term" value="C:chloroplast"/>
    <property type="evidence" value="ECO:0007669"/>
    <property type="project" value="TreeGrafter"/>
</dbReference>
<feature type="repeat" description="PPR" evidence="2">
    <location>
        <begin position="597"/>
        <end position="631"/>
    </location>
</feature>
<dbReference type="PANTHER" id="PTHR47936">
    <property type="entry name" value="PPR_LONG DOMAIN-CONTAINING PROTEIN"/>
    <property type="match status" value="1"/>
</dbReference>
<dbReference type="EMBL" id="CAADRA010005503">
    <property type="protein sequence ID" value="VFT90632.1"/>
    <property type="molecule type" value="Genomic_DNA"/>
</dbReference>
<dbReference type="PROSITE" id="PS51375">
    <property type="entry name" value="PPR"/>
    <property type="match status" value="3"/>
</dbReference>
<dbReference type="PANTHER" id="PTHR47936:SF1">
    <property type="entry name" value="PENTATRICOPEPTIDE REPEAT-CONTAINING PROTEIN GUN1, CHLOROPLASTIC"/>
    <property type="match status" value="1"/>
</dbReference>
<evidence type="ECO:0000256" key="1">
    <source>
        <dbReference type="ARBA" id="ARBA00022737"/>
    </source>
</evidence>
<dbReference type="NCBIfam" id="TIGR00756">
    <property type="entry name" value="PPR"/>
    <property type="match status" value="2"/>
</dbReference>
<organism evidence="4 5">
    <name type="scientific">Aphanomyces stellatus</name>
    <dbReference type="NCBI Taxonomy" id="120398"/>
    <lineage>
        <taxon>Eukaryota</taxon>
        <taxon>Sar</taxon>
        <taxon>Stramenopiles</taxon>
        <taxon>Oomycota</taxon>
        <taxon>Saprolegniomycetes</taxon>
        <taxon>Saprolegniales</taxon>
        <taxon>Verrucalvaceae</taxon>
        <taxon>Aphanomyces</taxon>
    </lineage>
</organism>
<dbReference type="AlphaFoldDB" id="A0A485L180"/>
<reference evidence="4 5" key="1">
    <citation type="submission" date="2019-03" db="EMBL/GenBank/DDBJ databases">
        <authorList>
            <person name="Gaulin E."/>
            <person name="Dumas B."/>
        </authorList>
    </citation>
    <scope>NUCLEOTIDE SEQUENCE [LARGE SCALE GENOMIC DNA]</scope>
    <source>
        <strain evidence="4">CBS 568.67</strain>
    </source>
</reference>
<evidence type="ECO:0000313" key="5">
    <source>
        <dbReference type="Proteomes" id="UP000332933"/>
    </source>
</evidence>
<dbReference type="EMBL" id="VJMH01005482">
    <property type="protein sequence ID" value="KAF0695366.1"/>
    <property type="molecule type" value="Genomic_DNA"/>
</dbReference>
<feature type="repeat" description="PPR" evidence="2">
    <location>
        <begin position="97"/>
        <end position="131"/>
    </location>
</feature>
<dbReference type="GO" id="GO:0031930">
    <property type="term" value="P:mitochondria-nucleus signaling pathway"/>
    <property type="evidence" value="ECO:0007669"/>
    <property type="project" value="TreeGrafter"/>
</dbReference>
<reference evidence="3" key="2">
    <citation type="submission" date="2019-06" db="EMBL/GenBank/DDBJ databases">
        <title>Genomics analysis of Aphanomyces spp. identifies a new class of oomycete effector associated with host adaptation.</title>
        <authorList>
            <person name="Gaulin E."/>
        </authorList>
    </citation>
    <scope>NUCLEOTIDE SEQUENCE</scope>
    <source>
        <strain evidence="3">CBS 578.67</strain>
    </source>
</reference>
<dbReference type="InterPro" id="IPR011990">
    <property type="entry name" value="TPR-like_helical_dom_sf"/>
</dbReference>
<keyword evidence="5" id="KW-1185">Reference proteome</keyword>
<feature type="repeat" description="PPR" evidence="2">
    <location>
        <begin position="705"/>
        <end position="739"/>
    </location>
</feature>
<dbReference type="Gene3D" id="1.25.40.10">
    <property type="entry name" value="Tetratricopeptide repeat domain"/>
    <property type="match status" value="4"/>
</dbReference>